<evidence type="ECO:0000313" key="5">
    <source>
        <dbReference type="Proteomes" id="UP000254889"/>
    </source>
</evidence>
<evidence type="ECO:0000256" key="3">
    <source>
        <dbReference type="ARBA" id="ARBA00023186"/>
    </source>
</evidence>
<dbReference type="OrthoDB" id="9797825at2"/>
<accession>A0A345ZRR5</accession>
<dbReference type="AlphaFoldDB" id="A0A345ZRR5"/>
<reference evidence="4 5" key="1">
    <citation type="submission" date="2018-07" db="EMBL/GenBank/DDBJ databases">
        <authorList>
            <person name="Quirk P.G."/>
            <person name="Krulwich T.A."/>
        </authorList>
    </citation>
    <scope>NUCLEOTIDE SEQUENCE [LARGE SCALE GENOMIC DNA]</scope>
    <source>
        <strain evidence="4 5">CC-BB4</strain>
    </source>
</reference>
<dbReference type="InterPro" id="IPR023335">
    <property type="entry name" value="ATP12_ortho_dom_sf"/>
</dbReference>
<name>A0A345ZRR5_9HYPH</name>
<dbReference type="RefSeq" id="WP_115688475.1">
    <property type="nucleotide sequence ID" value="NZ_CP031417.1"/>
</dbReference>
<protein>
    <submittedName>
        <fullName evidence="4">ATPase</fullName>
    </submittedName>
</protein>
<sequence>MRDIFDDIFTKQSHDPVESARRNARPNLRKRFYESASASETAGEGGFAVLLDGKPVRTPLRRPLAAPSPALAQAIADEWNAQVDVIDPARMPLTRLANAVIDAVAERSAPVADDIAKYLDSDLLLYRADGPEGLVAREAQMWDPVLSWARDELGALFMQVQGVMHAEQSQEAIAAARAAIPSDIWRLGAVSVITTLTGSALLALALAHRAIDAEQAWAAAHVDEDWQMAQWGEDALALERRAYRHVEMQAAAKVLELPPPG</sequence>
<gene>
    <name evidence="4" type="ORF">DW352_03205</name>
</gene>
<dbReference type="PANTHER" id="PTHR21013">
    <property type="entry name" value="ATP SYNTHASE MITOCHONDRIAL F1 COMPLEX ASSEMBLY FACTOR 2/ATP12 PROTEIN, MITOCHONDRIAL PRECURSOR"/>
    <property type="match status" value="1"/>
</dbReference>
<keyword evidence="3" id="KW-0143">Chaperone</keyword>
<keyword evidence="2" id="KW-0809">Transit peptide</keyword>
<dbReference type="EMBL" id="CP031417">
    <property type="protein sequence ID" value="AXK79612.1"/>
    <property type="molecule type" value="Genomic_DNA"/>
</dbReference>
<dbReference type="Gene3D" id="1.10.3580.10">
    <property type="entry name" value="ATP12 ATPase"/>
    <property type="match status" value="1"/>
</dbReference>
<organism evidence="4 5">
    <name type="scientific">Pseudolabrys taiwanensis</name>
    <dbReference type="NCBI Taxonomy" id="331696"/>
    <lineage>
        <taxon>Bacteria</taxon>
        <taxon>Pseudomonadati</taxon>
        <taxon>Pseudomonadota</taxon>
        <taxon>Alphaproteobacteria</taxon>
        <taxon>Hyphomicrobiales</taxon>
        <taxon>Xanthobacteraceae</taxon>
        <taxon>Pseudolabrys</taxon>
    </lineage>
</organism>
<evidence type="ECO:0000313" key="4">
    <source>
        <dbReference type="EMBL" id="AXK79612.1"/>
    </source>
</evidence>
<dbReference type="KEGG" id="ptaw:DW352_03205"/>
<proteinExistence type="inferred from homology"/>
<comment type="similarity">
    <text evidence="1">Belongs to the ATP12 family.</text>
</comment>
<evidence type="ECO:0000256" key="1">
    <source>
        <dbReference type="ARBA" id="ARBA00008231"/>
    </source>
</evidence>
<dbReference type="InterPro" id="IPR042272">
    <property type="entry name" value="ATP12_ATP_synth-F1-assembly_N"/>
</dbReference>
<dbReference type="Gene3D" id="3.30.2180.10">
    <property type="entry name" value="ATP12-like"/>
    <property type="match status" value="1"/>
</dbReference>
<dbReference type="Proteomes" id="UP000254889">
    <property type="component" value="Chromosome"/>
</dbReference>
<keyword evidence="5" id="KW-1185">Reference proteome</keyword>
<dbReference type="Pfam" id="PF07542">
    <property type="entry name" value="ATP12"/>
    <property type="match status" value="1"/>
</dbReference>
<dbReference type="GO" id="GO:0043461">
    <property type="term" value="P:proton-transporting ATP synthase complex assembly"/>
    <property type="evidence" value="ECO:0007669"/>
    <property type="project" value="InterPro"/>
</dbReference>
<dbReference type="PANTHER" id="PTHR21013:SF10">
    <property type="entry name" value="ATP SYNTHASE MITOCHONDRIAL F1 COMPLEX ASSEMBLY FACTOR 2"/>
    <property type="match status" value="1"/>
</dbReference>
<dbReference type="SUPFAM" id="SSF160909">
    <property type="entry name" value="ATP12-like"/>
    <property type="match status" value="1"/>
</dbReference>
<dbReference type="InterPro" id="IPR011419">
    <property type="entry name" value="ATP12_ATP_synth-F1-assembly"/>
</dbReference>
<evidence type="ECO:0000256" key="2">
    <source>
        <dbReference type="ARBA" id="ARBA00022946"/>
    </source>
</evidence>